<feature type="region of interest" description="Disordered" evidence="1">
    <location>
        <begin position="1"/>
        <end position="81"/>
    </location>
</feature>
<organism evidence="2">
    <name type="scientific">Aedes aegypti</name>
    <name type="common">Yellowfever mosquito</name>
    <name type="synonym">Culex aegypti</name>
    <dbReference type="NCBI Taxonomy" id="7159"/>
    <lineage>
        <taxon>Eukaryota</taxon>
        <taxon>Metazoa</taxon>
        <taxon>Ecdysozoa</taxon>
        <taxon>Arthropoda</taxon>
        <taxon>Hexapoda</taxon>
        <taxon>Insecta</taxon>
        <taxon>Pterygota</taxon>
        <taxon>Neoptera</taxon>
        <taxon>Endopterygota</taxon>
        <taxon>Diptera</taxon>
        <taxon>Nematocera</taxon>
        <taxon>Culicoidea</taxon>
        <taxon>Culicidae</taxon>
        <taxon>Culicinae</taxon>
        <taxon>Aedini</taxon>
        <taxon>Aedes</taxon>
        <taxon>Stegomyia</taxon>
    </lineage>
</organism>
<reference evidence="2" key="1">
    <citation type="journal article" date="2016" name="PLoS ONE">
        <title>A Deep Insight into the Sialome of Male and Female Aedes aegypti Mosquitoes.</title>
        <authorList>
            <person name="Ribeiro J.M."/>
            <person name="Martin-Martin I."/>
            <person name="Arca B."/>
            <person name="Calvo E."/>
        </authorList>
    </citation>
    <scope>NUCLEOTIDE SEQUENCE</scope>
    <source>
        <strain evidence="2">Liverpool</strain>
        <tissue evidence="2">Salivary glands</tissue>
    </source>
</reference>
<proteinExistence type="evidence at transcript level"/>
<feature type="compositionally biased region" description="Basic and acidic residues" evidence="1">
    <location>
        <begin position="42"/>
        <end position="63"/>
    </location>
</feature>
<dbReference type="VEuPathDB" id="VectorBase:AAEL007849"/>
<feature type="compositionally biased region" description="Basic and acidic residues" evidence="1">
    <location>
        <begin position="1"/>
        <end position="22"/>
    </location>
</feature>
<name>A0A0N8ES49_AEDAE</name>
<dbReference type="AlphaFoldDB" id="A0A0N8ES49"/>
<dbReference type="EMBL" id="GDUN01000458">
    <property type="protein sequence ID" value="JAN95461.1"/>
    <property type="molecule type" value="mRNA"/>
</dbReference>
<evidence type="ECO:0000256" key="1">
    <source>
        <dbReference type="SAM" id="MobiDB-lite"/>
    </source>
</evidence>
<evidence type="ECO:0000313" key="2">
    <source>
        <dbReference type="EMBL" id="JAN95461.1"/>
    </source>
</evidence>
<accession>A0A0N8ES49</accession>
<feature type="compositionally biased region" description="Basic residues" evidence="1">
    <location>
        <begin position="23"/>
        <end position="41"/>
    </location>
</feature>
<sequence length="234" mass="27486">MKKSTDPDGKASGKSTAKDKSLRSRNKRKYKRKKSAKHHTKRAFEHSLREHGSHKAAPESDRFVHHRRRREEARPVGVGPSCPQIKHAQNVWMKTYQNIVKWQYQHQLNYWKQHALLLREENVRLRRRLTVHDSEDEADEALAYAEAATWELQNGQEAVVAEDDEALDEEFIAFMEVSARHRLERRRLKNESVQTPSIQLWNWSPRTMPRCLDINVLPNDDTVVPQSNKIMIII</sequence>
<protein>
    <submittedName>
        <fullName evidence="2">Uncharacterized protein</fullName>
    </submittedName>
</protein>